<gene>
    <name evidence="2" type="primary">LOC106127556</name>
</gene>
<keyword evidence="1" id="KW-0812">Transmembrane</keyword>
<keyword evidence="1" id="KW-1133">Transmembrane helix</keyword>
<feature type="transmembrane region" description="Helical" evidence="1">
    <location>
        <begin position="93"/>
        <end position="112"/>
    </location>
</feature>
<dbReference type="Proteomes" id="UP000694872">
    <property type="component" value="Unplaced"/>
</dbReference>
<feature type="transmembrane region" description="Helical" evidence="1">
    <location>
        <begin position="118"/>
        <end position="137"/>
    </location>
</feature>
<accession>A0AAJ6ZXA3</accession>
<name>A0AAJ6ZXA3_PAPXU</name>
<organism evidence="2">
    <name type="scientific">Papilio xuthus</name>
    <name type="common">Asian swallowtail butterfly</name>
    <dbReference type="NCBI Taxonomy" id="66420"/>
    <lineage>
        <taxon>Eukaryota</taxon>
        <taxon>Metazoa</taxon>
        <taxon>Ecdysozoa</taxon>
        <taxon>Arthropoda</taxon>
        <taxon>Hexapoda</taxon>
        <taxon>Insecta</taxon>
        <taxon>Pterygota</taxon>
        <taxon>Neoptera</taxon>
        <taxon>Endopterygota</taxon>
        <taxon>Lepidoptera</taxon>
        <taxon>Glossata</taxon>
        <taxon>Ditrysia</taxon>
        <taxon>Papilionoidea</taxon>
        <taxon>Papilionidae</taxon>
        <taxon>Papilioninae</taxon>
        <taxon>Papilio</taxon>
    </lineage>
</organism>
<sequence>MHLKVPKVEKCCFCIPLLGGIIIFGYINIILSVCAVACLVIRTELQRLSVTNDASLEVVTSTVLFSILGMGVILNILLLVAGYQRDMLMLRLYNYYAVATTLAALVPIFILLSRGMLFEVFTALFALIMQCYVIVLVRSEVVKLEHEEMTHEDHAENQLTVVVPDTVTLL</sequence>
<feature type="transmembrane region" description="Helical" evidence="1">
    <location>
        <begin position="62"/>
        <end position="81"/>
    </location>
</feature>
<keyword evidence="1" id="KW-0472">Membrane</keyword>
<dbReference type="GeneID" id="106127556"/>
<dbReference type="AlphaFoldDB" id="A0AAJ6ZXA3"/>
<evidence type="ECO:0000256" key="1">
    <source>
        <dbReference type="SAM" id="Phobius"/>
    </source>
</evidence>
<protein>
    <submittedName>
        <fullName evidence="2">Uncharacterized protein LOC106127556</fullName>
    </submittedName>
</protein>
<feature type="transmembrane region" description="Helical" evidence="1">
    <location>
        <begin position="12"/>
        <end position="42"/>
    </location>
</feature>
<dbReference type="KEGG" id="pxu:106127556"/>
<proteinExistence type="predicted"/>
<reference evidence="2" key="1">
    <citation type="submission" date="2025-08" db="UniProtKB">
        <authorList>
            <consortium name="RefSeq"/>
        </authorList>
    </citation>
    <scope>IDENTIFICATION</scope>
</reference>
<evidence type="ECO:0000313" key="2">
    <source>
        <dbReference type="RefSeq" id="XP_013181114.1"/>
    </source>
</evidence>
<dbReference type="RefSeq" id="XP_013181114.1">
    <property type="nucleotide sequence ID" value="XM_013325660.1"/>
</dbReference>